<sequence length="269" mass="28544">MKGEGVPVPSAARLHEFIVVTNEPVACDMWRLVIRAPKLAQTIKPGQFESFYVPGDPSQIVRIPLSFSAVDKREGTLETIYAVVGDGTRRLSHMKPGDTSNVLGPCGHGWRVENGASPILLVAGGVGVTPILGLARELGSQNIAFDVVLGARDKARCWGEAEFIAAGARNVVVTTDDGSYGIAGYASDGVKKLLADTSYRCLYVCGPEPMMASVAQISHEKELDCQVSLERMMTCGFGVCATCNVALAQGGYASACMDGPVFSAEEVLW</sequence>
<dbReference type="InterPro" id="IPR012165">
    <property type="entry name" value="Cyt_c3_hydrogenase_gsu"/>
</dbReference>
<dbReference type="Proteomes" id="UP000824078">
    <property type="component" value="Unassembled WGS sequence"/>
</dbReference>
<evidence type="ECO:0000313" key="15">
    <source>
        <dbReference type="Proteomes" id="UP000824078"/>
    </source>
</evidence>
<dbReference type="GO" id="GO:0051537">
    <property type="term" value="F:2 iron, 2 sulfur cluster binding"/>
    <property type="evidence" value="ECO:0007669"/>
    <property type="project" value="UniProtKB-KW"/>
</dbReference>
<dbReference type="PROSITE" id="PS51384">
    <property type="entry name" value="FAD_FR"/>
    <property type="match status" value="1"/>
</dbReference>
<comment type="cofactor">
    <cofactor evidence="12">
        <name>[2Fe-2S] cluster</name>
        <dbReference type="ChEBI" id="CHEBI:190135"/>
    </cofactor>
    <text evidence="12">Binds 1 [2Fe-2S] cluster per subunit.</text>
</comment>
<accession>A0A9D1L5Q1</accession>
<feature type="domain" description="FAD-binding FR-type" evidence="13">
    <location>
        <begin position="12"/>
        <end position="112"/>
    </location>
</feature>
<dbReference type="InterPro" id="IPR001433">
    <property type="entry name" value="OxRdtase_FAD/NAD-bd"/>
</dbReference>
<dbReference type="Gene3D" id="3.40.50.80">
    <property type="entry name" value="Nucleotide-binding domain of ferredoxin-NADP reductase (FNR) module"/>
    <property type="match status" value="1"/>
</dbReference>
<dbReference type="InterPro" id="IPR019480">
    <property type="entry name" value="Dihydroorotate_DH_Fe-S-bd"/>
</dbReference>
<dbReference type="Pfam" id="PF10418">
    <property type="entry name" value="DHODB_Fe-S_bind"/>
    <property type="match status" value="1"/>
</dbReference>
<comment type="cofactor">
    <cofactor evidence="11">
        <name>FAD</name>
        <dbReference type="ChEBI" id="CHEBI:57692"/>
    </cofactor>
    <text evidence="11">Binds 1 FAD per subunit.</text>
</comment>
<feature type="binding site" evidence="12">
    <location>
        <position position="235"/>
    </location>
    <ligand>
        <name>[2Fe-2S] cluster</name>
        <dbReference type="ChEBI" id="CHEBI:190135"/>
    </ligand>
</feature>
<dbReference type="AlphaFoldDB" id="A0A9D1L5Q1"/>
<gene>
    <name evidence="14" type="ORF">IAD17_04945</name>
</gene>
<feature type="binding site" evidence="11">
    <location>
        <begin position="87"/>
        <end position="88"/>
    </location>
    <ligand>
        <name>FAD</name>
        <dbReference type="ChEBI" id="CHEBI:57692"/>
    </ligand>
</feature>
<evidence type="ECO:0000313" key="14">
    <source>
        <dbReference type="EMBL" id="HIU24248.1"/>
    </source>
</evidence>
<evidence type="ECO:0000256" key="5">
    <source>
        <dbReference type="ARBA" id="ARBA00022723"/>
    </source>
</evidence>
<keyword evidence="8 12" id="KW-0408">Iron</keyword>
<evidence type="ECO:0000256" key="4">
    <source>
        <dbReference type="ARBA" id="ARBA00022714"/>
    </source>
</evidence>
<dbReference type="InterPro" id="IPR017938">
    <property type="entry name" value="Riboflavin_synthase-like_b-brl"/>
</dbReference>
<organism evidence="14 15">
    <name type="scientific">Candidatus Coprovicinus avistercoris</name>
    <dbReference type="NCBI Taxonomy" id="2840754"/>
    <lineage>
        <taxon>Bacteria</taxon>
        <taxon>Bacillati</taxon>
        <taxon>Actinomycetota</taxon>
        <taxon>Coriobacteriia</taxon>
        <taxon>Coriobacteriales</taxon>
        <taxon>Coriobacteriaceae</taxon>
        <taxon>Coriobacteriaceae incertae sedis</taxon>
        <taxon>Candidatus Coprovicinus</taxon>
    </lineage>
</organism>
<keyword evidence="7" id="KW-0249">Electron transport</keyword>
<dbReference type="EMBL" id="DVMQ01000015">
    <property type="protein sequence ID" value="HIU24248.1"/>
    <property type="molecule type" value="Genomic_DNA"/>
</dbReference>
<dbReference type="SUPFAM" id="SSF63380">
    <property type="entry name" value="Riboflavin synthase domain-like"/>
    <property type="match status" value="1"/>
</dbReference>
<feature type="binding site" evidence="12">
    <location>
        <position position="240"/>
    </location>
    <ligand>
        <name>[2Fe-2S] cluster</name>
        <dbReference type="ChEBI" id="CHEBI:190135"/>
    </ligand>
</feature>
<dbReference type="CDD" id="cd06218">
    <property type="entry name" value="DHOD_e_trans"/>
    <property type="match status" value="1"/>
</dbReference>
<keyword evidence="6 11" id="KW-0274">FAD</keyword>
<evidence type="ECO:0000256" key="10">
    <source>
        <dbReference type="ARBA" id="ARBA00034078"/>
    </source>
</evidence>
<feature type="binding site" evidence="12">
    <location>
        <position position="243"/>
    </location>
    <ligand>
        <name>[2Fe-2S] cluster</name>
        <dbReference type="ChEBI" id="CHEBI:190135"/>
    </ligand>
</feature>
<evidence type="ECO:0000256" key="11">
    <source>
        <dbReference type="PIRSR" id="PIRSR006816-1"/>
    </source>
</evidence>
<dbReference type="PANTHER" id="PTHR43513">
    <property type="entry name" value="DIHYDROOROTATE DEHYDROGENASE B (NAD(+)), ELECTRON TRANSFER SUBUNIT"/>
    <property type="match status" value="1"/>
</dbReference>
<dbReference type="PIRSF" id="PIRSF006816">
    <property type="entry name" value="Cyc3_hyd_g"/>
    <property type="match status" value="1"/>
</dbReference>
<comment type="cofactor">
    <cofactor evidence="10">
        <name>[2Fe-2S] cluster</name>
        <dbReference type="ChEBI" id="CHEBI:190135"/>
    </cofactor>
</comment>
<dbReference type="GO" id="GO:0016491">
    <property type="term" value="F:oxidoreductase activity"/>
    <property type="evidence" value="ECO:0007669"/>
    <property type="project" value="InterPro"/>
</dbReference>
<evidence type="ECO:0000259" key="13">
    <source>
        <dbReference type="PROSITE" id="PS51384"/>
    </source>
</evidence>
<evidence type="ECO:0000256" key="6">
    <source>
        <dbReference type="ARBA" id="ARBA00022827"/>
    </source>
</evidence>
<dbReference type="Pfam" id="PF00175">
    <property type="entry name" value="NAD_binding_1"/>
    <property type="match status" value="1"/>
</dbReference>
<dbReference type="InterPro" id="IPR017927">
    <property type="entry name" value="FAD-bd_FR_type"/>
</dbReference>
<reference evidence="14" key="1">
    <citation type="submission" date="2020-10" db="EMBL/GenBank/DDBJ databases">
        <authorList>
            <person name="Gilroy R."/>
        </authorList>
    </citation>
    <scope>NUCLEOTIDE SEQUENCE</scope>
    <source>
        <strain evidence="14">ChiHjej12B11-29160</strain>
    </source>
</reference>
<protein>
    <submittedName>
        <fullName evidence="14">Dihydroorotate dehydrogenase electron transfer subunit</fullName>
    </submittedName>
</protein>
<dbReference type="PRINTS" id="PR00409">
    <property type="entry name" value="PHDIOXRDTASE"/>
</dbReference>
<evidence type="ECO:0000256" key="9">
    <source>
        <dbReference type="ARBA" id="ARBA00023014"/>
    </source>
</evidence>
<dbReference type="GO" id="GO:0046872">
    <property type="term" value="F:metal ion binding"/>
    <property type="evidence" value="ECO:0007669"/>
    <property type="project" value="UniProtKB-KW"/>
</dbReference>
<dbReference type="InterPro" id="IPR050353">
    <property type="entry name" value="PyrK_electron_transfer"/>
</dbReference>
<dbReference type="Gene3D" id="2.40.30.10">
    <property type="entry name" value="Translation factors"/>
    <property type="match status" value="1"/>
</dbReference>
<dbReference type="InterPro" id="IPR039261">
    <property type="entry name" value="FNR_nucleotide-bd"/>
</dbReference>
<proteinExistence type="inferred from homology"/>
<feature type="binding site" evidence="12">
    <location>
        <position position="256"/>
    </location>
    <ligand>
        <name>[2Fe-2S] cluster</name>
        <dbReference type="ChEBI" id="CHEBI:190135"/>
    </ligand>
</feature>
<dbReference type="InterPro" id="IPR037117">
    <property type="entry name" value="Dihydroorotate_DH_ele_sf"/>
</dbReference>
<comment type="similarity">
    <text evidence="1">Belongs to the PyrK family.</text>
</comment>
<evidence type="ECO:0000256" key="3">
    <source>
        <dbReference type="ARBA" id="ARBA00022630"/>
    </source>
</evidence>
<evidence type="ECO:0000256" key="1">
    <source>
        <dbReference type="ARBA" id="ARBA00006422"/>
    </source>
</evidence>
<dbReference type="Gene3D" id="2.10.240.10">
    <property type="entry name" value="Dihydroorotate dehydrogenase, electron transfer subunit"/>
    <property type="match status" value="1"/>
</dbReference>
<evidence type="ECO:0000256" key="12">
    <source>
        <dbReference type="PIRSR" id="PIRSR006816-2"/>
    </source>
</evidence>
<keyword evidence="5 12" id="KW-0479">Metal-binding</keyword>
<dbReference type="GO" id="GO:0050660">
    <property type="term" value="F:flavin adenine dinucleotide binding"/>
    <property type="evidence" value="ECO:0007669"/>
    <property type="project" value="InterPro"/>
</dbReference>
<keyword evidence="2" id="KW-0813">Transport</keyword>
<evidence type="ECO:0000256" key="2">
    <source>
        <dbReference type="ARBA" id="ARBA00022448"/>
    </source>
</evidence>
<dbReference type="GO" id="GO:0006221">
    <property type="term" value="P:pyrimidine nucleotide biosynthetic process"/>
    <property type="evidence" value="ECO:0007669"/>
    <property type="project" value="InterPro"/>
</dbReference>
<keyword evidence="3 11" id="KW-0285">Flavoprotein</keyword>
<comment type="caution">
    <text evidence="14">The sequence shown here is derived from an EMBL/GenBank/DDBJ whole genome shotgun (WGS) entry which is preliminary data.</text>
</comment>
<dbReference type="SUPFAM" id="SSF52343">
    <property type="entry name" value="Ferredoxin reductase-like, C-terminal NADP-linked domain"/>
    <property type="match status" value="1"/>
</dbReference>
<dbReference type="PANTHER" id="PTHR43513:SF3">
    <property type="entry name" value="DIHYDROOROTATE DEHYDROGENASE B (NAD(+)), ELECTRON TRANSFER SUBUNIT-RELATED"/>
    <property type="match status" value="1"/>
</dbReference>
<keyword evidence="4 12" id="KW-0001">2Fe-2S</keyword>
<keyword evidence="9 12" id="KW-0411">Iron-sulfur</keyword>
<evidence type="ECO:0000256" key="8">
    <source>
        <dbReference type="ARBA" id="ARBA00023004"/>
    </source>
</evidence>
<evidence type="ECO:0000256" key="7">
    <source>
        <dbReference type="ARBA" id="ARBA00022982"/>
    </source>
</evidence>
<name>A0A9D1L5Q1_9ACTN</name>
<reference evidence="14" key="2">
    <citation type="journal article" date="2021" name="PeerJ">
        <title>Extensive microbial diversity within the chicken gut microbiome revealed by metagenomics and culture.</title>
        <authorList>
            <person name="Gilroy R."/>
            <person name="Ravi A."/>
            <person name="Getino M."/>
            <person name="Pursley I."/>
            <person name="Horton D.L."/>
            <person name="Alikhan N.F."/>
            <person name="Baker D."/>
            <person name="Gharbi K."/>
            <person name="Hall N."/>
            <person name="Watson M."/>
            <person name="Adriaenssens E.M."/>
            <person name="Foster-Nyarko E."/>
            <person name="Jarju S."/>
            <person name="Secka A."/>
            <person name="Antonio M."/>
            <person name="Oren A."/>
            <person name="Chaudhuri R.R."/>
            <person name="La Ragione R."/>
            <person name="Hildebrand F."/>
            <person name="Pallen M.J."/>
        </authorList>
    </citation>
    <scope>NUCLEOTIDE SEQUENCE</scope>
    <source>
        <strain evidence="14">ChiHjej12B11-29160</strain>
    </source>
</reference>